<dbReference type="NCBIfam" id="TIGR00187">
    <property type="entry name" value="ribE"/>
    <property type="match status" value="1"/>
</dbReference>
<evidence type="ECO:0000313" key="11">
    <source>
        <dbReference type="Proteomes" id="UP001151582"/>
    </source>
</evidence>
<dbReference type="AlphaFoldDB" id="A0A9W8BC57"/>
<protein>
    <recommendedName>
        <fullName evidence="4">Riboflavin synthase</fullName>
        <ecNumber evidence="3">2.5.1.9</ecNumber>
    </recommendedName>
</protein>
<gene>
    <name evidence="10" type="primary">RIB5</name>
    <name evidence="10" type="ORF">H4R34_000260</name>
</gene>
<proteinExistence type="predicted"/>
<dbReference type="Pfam" id="PF00677">
    <property type="entry name" value="Lum_binding"/>
    <property type="match status" value="2"/>
</dbReference>
<feature type="domain" description="Lumazine-binding" evidence="9">
    <location>
        <begin position="1"/>
        <end position="103"/>
    </location>
</feature>
<dbReference type="OrthoDB" id="10258924at2759"/>
<dbReference type="PANTHER" id="PTHR21098:SF0">
    <property type="entry name" value="RIBOFLAVIN SYNTHASE"/>
    <property type="match status" value="1"/>
</dbReference>
<dbReference type="FunFam" id="2.40.30.20:FF:000006">
    <property type="entry name" value="Riboflavin synthase, alpha subunit"/>
    <property type="match status" value="1"/>
</dbReference>
<dbReference type="PROSITE" id="PS51177">
    <property type="entry name" value="LUMAZINE_BIND"/>
    <property type="match status" value="2"/>
</dbReference>
<evidence type="ECO:0000256" key="2">
    <source>
        <dbReference type="ARBA" id="ARBA00004887"/>
    </source>
</evidence>
<organism evidence="10 11">
    <name type="scientific">Dimargaris verticillata</name>
    <dbReference type="NCBI Taxonomy" id="2761393"/>
    <lineage>
        <taxon>Eukaryota</taxon>
        <taxon>Fungi</taxon>
        <taxon>Fungi incertae sedis</taxon>
        <taxon>Zoopagomycota</taxon>
        <taxon>Kickxellomycotina</taxon>
        <taxon>Dimargaritomycetes</taxon>
        <taxon>Dimargaritales</taxon>
        <taxon>Dimargaritaceae</taxon>
        <taxon>Dimargaris</taxon>
    </lineage>
</organism>
<dbReference type="EMBL" id="JANBQB010000005">
    <property type="protein sequence ID" value="KAJ1985083.1"/>
    <property type="molecule type" value="Genomic_DNA"/>
</dbReference>
<dbReference type="Proteomes" id="UP001151582">
    <property type="component" value="Unassembled WGS sequence"/>
</dbReference>
<dbReference type="Gene3D" id="2.40.30.20">
    <property type="match status" value="2"/>
</dbReference>
<evidence type="ECO:0000313" key="10">
    <source>
        <dbReference type="EMBL" id="KAJ1985083.1"/>
    </source>
</evidence>
<dbReference type="EC" id="2.5.1.9" evidence="3"/>
<dbReference type="InterPro" id="IPR017938">
    <property type="entry name" value="Riboflavin_synthase-like_b-brl"/>
</dbReference>
<feature type="repeat" description="Lumazine-binding" evidence="8">
    <location>
        <begin position="104"/>
        <end position="203"/>
    </location>
</feature>
<dbReference type="GO" id="GO:0004746">
    <property type="term" value="F:riboflavin synthase activity"/>
    <property type="evidence" value="ECO:0007669"/>
    <property type="project" value="UniProtKB-EC"/>
</dbReference>
<dbReference type="CDD" id="cd00402">
    <property type="entry name" value="Riboflavin_synthase_like"/>
    <property type="match status" value="1"/>
</dbReference>
<keyword evidence="6 10" id="KW-0808">Transferase</keyword>
<feature type="domain" description="Lumazine-binding" evidence="9">
    <location>
        <begin position="104"/>
        <end position="203"/>
    </location>
</feature>
<dbReference type="PIRSF" id="PIRSF000498">
    <property type="entry name" value="Riboflavin_syn_A"/>
    <property type="match status" value="1"/>
</dbReference>
<dbReference type="InterPro" id="IPR026017">
    <property type="entry name" value="Lumazine-bd_dom"/>
</dbReference>
<evidence type="ECO:0000256" key="7">
    <source>
        <dbReference type="ARBA" id="ARBA00022737"/>
    </source>
</evidence>
<evidence type="ECO:0000256" key="4">
    <source>
        <dbReference type="ARBA" id="ARBA00013950"/>
    </source>
</evidence>
<evidence type="ECO:0000256" key="5">
    <source>
        <dbReference type="ARBA" id="ARBA00022619"/>
    </source>
</evidence>
<dbReference type="InterPro" id="IPR023366">
    <property type="entry name" value="ATP_synth_asu-like_sf"/>
</dbReference>
<evidence type="ECO:0000256" key="8">
    <source>
        <dbReference type="PROSITE-ProRule" id="PRU00524"/>
    </source>
</evidence>
<reference evidence="10" key="1">
    <citation type="submission" date="2022-07" db="EMBL/GenBank/DDBJ databases">
        <title>Phylogenomic reconstructions and comparative analyses of Kickxellomycotina fungi.</title>
        <authorList>
            <person name="Reynolds N.K."/>
            <person name="Stajich J.E."/>
            <person name="Barry K."/>
            <person name="Grigoriev I.V."/>
            <person name="Crous P."/>
            <person name="Smith M.E."/>
        </authorList>
    </citation>
    <scope>NUCLEOTIDE SEQUENCE</scope>
    <source>
        <strain evidence="10">RSA 567</strain>
    </source>
</reference>
<comment type="pathway">
    <text evidence="2">Cofactor biosynthesis; riboflavin biosynthesis; riboflavin from 2-hydroxy-3-oxobutyl phosphate and 5-amino-6-(D-ribitylamino)uracil: step 2/2.</text>
</comment>
<evidence type="ECO:0000256" key="1">
    <source>
        <dbReference type="ARBA" id="ARBA00002803"/>
    </source>
</evidence>
<comment type="function">
    <text evidence="1">Catalyzes the dismutation of two molecules of 6,7-dimethyl-8-ribityllumazine, resulting in the formation of riboflavin and 5-amino-6-(D-ribitylamino)uracil.</text>
</comment>
<keyword evidence="11" id="KW-1185">Reference proteome</keyword>
<dbReference type="SUPFAM" id="SSF63380">
    <property type="entry name" value="Riboflavin synthase domain-like"/>
    <property type="match status" value="2"/>
</dbReference>
<accession>A0A9W8BC57</accession>
<comment type="caution">
    <text evidence="10">The sequence shown here is derived from an EMBL/GenBank/DDBJ whole genome shotgun (WGS) entry which is preliminary data.</text>
</comment>
<keyword evidence="7" id="KW-0677">Repeat</keyword>
<name>A0A9W8BC57_9FUNG</name>
<evidence type="ECO:0000256" key="3">
    <source>
        <dbReference type="ARBA" id="ARBA00012827"/>
    </source>
</evidence>
<sequence>MFTGIVETIGRVDQLVIPKAFGPGQQGATLTIADANSVLTDCQVGDSICVNGTCLTVTDFTSDRFTVGLSPETLRRTNLGKLQNGAAVNLERAMGVGTRFGGHFVQGHVDTPGTLVAKIPEGDSLWLRIAPKDPTMLKNIVPKGYIAVDGTSLTVCEVNDVEGWFSLMLVAYTQSHVILPQKAVGDEVNLEVDMLGKYVERIVEYTLHDNKVKKTIESVVRKTLQRPQ</sequence>
<dbReference type="FunFam" id="2.40.30.20:FF:000004">
    <property type="entry name" value="Riboflavin synthase, alpha subunit"/>
    <property type="match status" value="1"/>
</dbReference>
<keyword evidence="5" id="KW-0686">Riboflavin biosynthesis</keyword>
<dbReference type="GO" id="GO:0009231">
    <property type="term" value="P:riboflavin biosynthetic process"/>
    <property type="evidence" value="ECO:0007669"/>
    <property type="project" value="UniProtKB-KW"/>
</dbReference>
<dbReference type="PANTHER" id="PTHR21098">
    <property type="entry name" value="RIBOFLAVIN SYNTHASE ALPHA CHAIN"/>
    <property type="match status" value="1"/>
</dbReference>
<dbReference type="NCBIfam" id="NF006767">
    <property type="entry name" value="PRK09289.1"/>
    <property type="match status" value="1"/>
</dbReference>
<feature type="repeat" description="Lumazine-binding" evidence="8">
    <location>
        <begin position="1"/>
        <end position="103"/>
    </location>
</feature>
<evidence type="ECO:0000259" key="9">
    <source>
        <dbReference type="PROSITE" id="PS51177"/>
    </source>
</evidence>
<evidence type="ECO:0000256" key="6">
    <source>
        <dbReference type="ARBA" id="ARBA00022679"/>
    </source>
</evidence>
<dbReference type="InterPro" id="IPR001783">
    <property type="entry name" value="Lumazine-bd"/>
</dbReference>